<evidence type="ECO:0000313" key="5">
    <source>
        <dbReference type="Proteomes" id="UP000279236"/>
    </source>
</evidence>
<comment type="similarity">
    <text evidence="1">Belongs to the putative lipase ROG1 family.</text>
</comment>
<dbReference type="EMBL" id="RSCE01000007">
    <property type="protein sequence ID" value="RSH80892.1"/>
    <property type="molecule type" value="Genomic_DNA"/>
</dbReference>
<dbReference type="RefSeq" id="XP_028475611.1">
    <property type="nucleotide sequence ID" value="XM_028623637.1"/>
</dbReference>
<organism evidence="4 5">
    <name type="scientific">Apiotrichum porosum</name>
    <dbReference type="NCBI Taxonomy" id="105984"/>
    <lineage>
        <taxon>Eukaryota</taxon>
        <taxon>Fungi</taxon>
        <taxon>Dikarya</taxon>
        <taxon>Basidiomycota</taxon>
        <taxon>Agaricomycotina</taxon>
        <taxon>Tremellomycetes</taxon>
        <taxon>Trichosporonales</taxon>
        <taxon>Trichosporonaceae</taxon>
        <taxon>Apiotrichum</taxon>
    </lineage>
</organism>
<dbReference type="InterPro" id="IPR029058">
    <property type="entry name" value="AB_hydrolase_fold"/>
</dbReference>
<reference evidence="4 5" key="1">
    <citation type="submission" date="2018-11" db="EMBL/GenBank/DDBJ databases">
        <title>Genome sequence of Apiotrichum porosum DSM 27194.</title>
        <authorList>
            <person name="Aliyu H."/>
            <person name="Gorte O."/>
            <person name="Ochsenreither K."/>
        </authorList>
    </citation>
    <scope>NUCLEOTIDE SEQUENCE [LARGE SCALE GENOMIC DNA]</scope>
    <source>
        <strain evidence="4 5">DSM 27194</strain>
    </source>
</reference>
<dbReference type="OrthoDB" id="442243at2759"/>
<proteinExistence type="inferred from homology"/>
<feature type="domain" description="DUF676" evidence="3">
    <location>
        <begin position="12"/>
        <end position="138"/>
    </location>
</feature>
<dbReference type="PANTHER" id="PTHR47842:SF1">
    <property type="entry name" value="DUF676 DOMAIN-CONTAINING PROTEIN"/>
    <property type="match status" value="1"/>
</dbReference>
<evidence type="ECO:0000313" key="4">
    <source>
        <dbReference type="EMBL" id="RSH80892.1"/>
    </source>
</evidence>
<dbReference type="GeneID" id="39592863"/>
<evidence type="ECO:0000259" key="3">
    <source>
        <dbReference type="Pfam" id="PF05057"/>
    </source>
</evidence>
<sequence length="390" mass="42416">MTDEKPKDLLALVWVHGFKGNDVTFEGFPDRVVRILEQTHPNLRVESHVFPAYETRGELNQATENFVEWLATKVVVMENNAGNGRGAGSAKVVLMGHSMGGLLIADATQRIAASTREGDPLWPKVVATVAFDTPYLGLHPHVFKHQLSEAAGYVDTARVIGSNLAMLSPLAIGFGFGKAKQAEAEKEEQGKRAPAAQTAETSTSSWWKTPKAAAGLGALALGAAAAGTAYYRRDDLATGWKWGFDHMTFVKNLWDTEGMKRRMEGIETMRQSHNVTFANFFTLIPPAGTQTKRTFAILPPKSDPLISRWLPAKNTVAKDEISAHMGMFNPRENDGFYDLGLAVVGMVADRIEQEGVERGVAPEADTEALVPYTPAADAAEKVPVVNDLLD</sequence>
<evidence type="ECO:0000256" key="2">
    <source>
        <dbReference type="SAM" id="MobiDB-lite"/>
    </source>
</evidence>
<dbReference type="Gene3D" id="3.40.50.1820">
    <property type="entry name" value="alpha/beta hydrolase"/>
    <property type="match status" value="1"/>
</dbReference>
<dbReference type="InterPro" id="IPR007751">
    <property type="entry name" value="DUF676_lipase-like"/>
</dbReference>
<comment type="caution">
    <text evidence="4">The sequence shown here is derived from an EMBL/GenBank/DDBJ whole genome shotgun (WGS) entry which is preliminary data.</text>
</comment>
<dbReference type="SUPFAM" id="SSF53474">
    <property type="entry name" value="alpha/beta-Hydrolases"/>
    <property type="match status" value="1"/>
</dbReference>
<evidence type="ECO:0000256" key="1">
    <source>
        <dbReference type="ARBA" id="ARBA00007920"/>
    </source>
</evidence>
<keyword evidence="5" id="KW-1185">Reference proteome</keyword>
<protein>
    <recommendedName>
        <fullName evidence="3">DUF676 domain-containing protein</fullName>
    </recommendedName>
</protein>
<accession>A0A427XPX5</accession>
<name>A0A427XPX5_9TREE</name>
<gene>
    <name evidence="4" type="ORF">EHS24_008320</name>
</gene>
<dbReference type="Pfam" id="PF05057">
    <property type="entry name" value="DUF676"/>
    <property type="match status" value="1"/>
</dbReference>
<dbReference type="STRING" id="105984.A0A427XPX5"/>
<dbReference type="AlphaFoldDB" id="A0A427XPX5"/>
<dbReference type="Proteomes" id="UP000279236">
    <property type="component" value="Unassembled WGS sequence"/>
</dbReference>
<dbReference type="PANTHER" id="PTHR47842">
    <property type="entry name" value="EXPRESSED PROTEIN"/>
    <property type="match status" value="1"/>
</dbReference>
<feature type="region of interest" description="Disordered" evidence="2">
    <location>
        <begin position="183"/>
        <end position="204"/>
    </location>
</feature>